<proteinExistence type="predicted"/>
<name>A0A7E4W5P7_PANRE</name>
<reference evidence="2" key="1">
    <citation type="journal article" date="2013" name="Genetics">
        <title>The draft genome and transcriptome of Panagrellus redivivus are shaped by the harsh demands of a free-living lifestyle.</title>
        <authorList>
            <person name="Srinivasan J."/>
            <person name="Dillman A.R."/>
            <person name="Macchietto M.G."/>
            <person name="Heikkinen L."/>
            <person name="Lakso M."/>
            <person name="Fracchia K.M."/>
            <person name="Antoshechkin I."/>
            <person name="Mortazavi A."/>
            <person name="Wong G."/>
            <person name="Sternberg P.W."/>
        </authorList>
    </citation>
    <scope>NUCLEOTIDE SEQUENCE [LARGE SCALE GENOMIC DNA]</scope>
    <source>
        <strain evidence="2">MT8872</strain>
    </source>
</reference>
<evidence type="ECO:0000256" key="1">
    <source>
        <dbReference type="SAM" id="Phobius"/>
    </source>
</evidence>
<dbReference type="AlphaFoldDB" id="A0A7E4W5P7"/>
<keyword evidence="2" id="KW-1185">Reference proteome</keyword>
<accession>A0A7E4W5P7</accession>
<dbReference type="WBParaSite" id="Pan_g7306.t1">
    <property type="protein sequence ID" value="Pan_g7306.t1"/>
    <property type="gene ID" value="Pan_g7306"/>
</dbReference>
<evidence type="ECO:0000313" key="3">
    <source>
        <dbReference type="WBParaSite" id="Pan_g7306.t1"/>
    </source>
</evidence>
<feature type="transmembrane region" description="Helical" evidence="1">
    <location>
        <begin position="45"/>
        <end position="71"/>
    </location>
</feature>
<keyword evidence="1" id="KW-0472">Membrane</keyword>
<keyword evidence="1" id="KW-1133">Transmembrane helix</keyword>
<evidence type="ECO:0000313" key="2">
    <source>
        <dbReference type="Proteomes" id="UP000492821"/>
    </source>
</evidence>
<reference evidence="3" key="2">
    <citation type="submission" date="2020-10" db="UniProtKB">
        <authorList>
            <consortium name="WormBaseParasite"/>
        </authorList>
    </citation>
    <scope>IDENTIFICATION</scope>
</reference>
<dbReference type="Proteomes" id="UP000492821">
    <property type="component" value="Unassembled WGS sequence"/>
</dbReference>
<sequence>MRETESLREYIKLRTEPETLQEHQYYRKLPGEARHRWFYQEFGNYVGFFLALILFTVHHTGAIIFFTLSWLCNKRKLYTTAGKLKKPRHVGTRAHYEELQLVPTKDLRAEVYAVTQITPRDDNYIPCETMDSIEKLIRETSFYSMATSVAKSMQFDQTPVPVEGVLPFNKIGFAGPYGERIVERGRPIRDALPGETTPIIFDIDEIPFSVIGQNGFAGLVELDMRYAILSSIIYIVQCQDFHEFRPFSEEELSKIKTVHDITDEIALRMWNNYIWESNHIPEVHNYSMLHITYNLAARDFTKEIMTIYNATGKIPRQPPNYRPFYFARKFYFNLNATFMEVLSNYIDYTFMLNKTRNRNIHILEMAMDDVIDIFWFTVVLQFRSLKPHPRFYLSSGVHRVLKSMLKRISMMQYKTHKYLEVTRRREGKPNFNLNLDIDDADEVFNIAENYWDVESENTTNICPLTENYICNTNIRVNETVSTPCFCAIVNKDDAKVSLDYFADSVCVSDVELPEHNWITLSINSVVPSKYLLHRDMGPRFVELLVLTLVNVTKLPGHFRSPTLNPVVITRIHCAPSTHTFTIQFTLLTEKYSFETITHDEGLEPNYLLLSPQRFWEEVEAQHTLNDLENIFGVKVAKYGVVKSLSNLTLPNQDMDFIYLEKSDYFQCRLPEVDTRWELLQHVALTTHCPLYHNLFWRHFTVTFTATFGLIFLGVGTMALNCRKYAWMVTFGLMRKFPRLHVTKN</sequence>
<keyword evidence="1" id="KW-0812">Transmembrane</keyword>
<organism evidence="2 3">
    <name type="scientific">Panagrellus redivivus</name>
    <name type="common">Microworm</name>
    <dbReference type="NCBI Taxonomy" id="6233"/>
    <lineage>
        <taxon>Eukaryota</taxon>
        <taxon>Metazoa</taxon>
        <taxon>Ecdysozoa</taxon>
        <taxon>Nematoda</taxon>
        <taxon>Chromadorea</taxon>
        <taxon>Rhabditida</taxon>
        <taxon>Tylenchina</taxon>
        <taxon>Panagrolaimomorpha</taxon>
        <taxon>Panagrolaimoidea</taxon>
        <taxon>Panagrolaimidae</taxon>
        <taxon>Panagrellus</taxon>
    </lineage>
</organism>
<feature type="transmembrane region" description="Helical" evidence="1">
    <location>
        <begin position="695"/>
        <end position="719"/>
    </location>
</feature>
<protein>
    <submittedName>
        <fullName evidence="3">Uncharacterized protein</fullName>
    </submittedName>
</protein>